<dbReference type="Proteomes" id="UP000308092">
    <property type="component" value="Unassembled WGS sequence"/>
</dbReference>
<evidence type="ECO:0000313" key="2">
    <source>
        <dbReference type="EMBL" id="THC99168.1"/>
    </source>
</evidence>
<feature type="compositionally biased region" description="Low complexity" evidence="1">
    <location>
        <begin position="15"/>
        <end position="33"/>
    </location>
</feature>
<feature type="compositionally biased region" description="Pro residues" evidence="1">
    <location>
        <begin position="36"/>
        <end position="45"/>
    </location>
</feature>
<keyword evidence="3" id="KW-1185">Reference proteome</keyword>
<evidence type="ECO:0000256" key="1">
    <source>
        <dbReference type="SAM" id="MobiDB-lite"/>
    </source>
</evidence>
<gene>
    <name evidence="2" type="ORF">EYZ11_001343</name>
</gene>
<proteinExistence type="predicted"/>
<reference evidence="2 3" key="1">
    <citation type="submission" date="2019-03" db="EMBL/GenBank/DDBJ databases">
        <title>The genome sequence of a newly discovered highly antifungal drug resistant Aspergillus species, Aspergillus tanneri NIH 1004.</title>
        <authorList>
            <person name="Mounaud S."/>
            <person name="Singh I."/>
            <person name="Joardar V."/>
            <person name="Pakala S."/>
            <person name="Pakala S."/>
            <person name="Venepally P."/>
            <person name="Hoover J."/>
            <person name="Nierman W."/>
            <person name="Chung J."/>
            <person name="Losada L."/>
        </authorList>
    </citation>
    <scope>NUCLEOTIDE SEQUENCE [LARGE SCALE GENOMIC DNA]</scope>
    <source>
        <strain evidence="2 3">NIH1004</strain>
    </source>
</reference>
<accession>A0A4S3JUT5</accession>
<dbReference type="VEuPathDB" id="FungiDB:EYZ11_001343"/>
<protein>
    <submittedName>
        <fullName evidence="2">Uncharacterized protein</fullName>
    </submittedName>
</protein>
<sequence>MSLSLVPKPQYGTAPFPRSSLPSSFSSSIPSGPMNHPLPPKPPTPSLKTEDVSLPSGEGRTNQVTSETPRTGPSSRESPGHANDSYKDDDNQ</sequence>
<evidence type="ECO:0000313" key="3">
    <source>
        <dbReference type="Proteomes" id="UP000308092"/>
    </source>
</evidence>
<organism evidence="2 3">
    <name type="scientific">Aspergillus tanneri</name>
    <dbReference type="NCBI Taxonomy" id="1220188"/>
    <lineage>
        <taxon>Eukaryota</taxon>
        <taxon>Fungi</taxon>
        <taxon>Dikarya</taxon>
        <taxon>Ascomycota</taxon>
        <taxon>Pezizomycotina</taxon>
        <taxon>Eurotiomycetes</taxon>
        <taxon>Eurotiomycetidae</taxon>
        <taxon>Eurotiales</taxon>
        <taxon>Aspergillaceae</taxon>
        <taxon>Aspergillus</taxon>
        <taxon>Aspergillus subgen. Circumdati</taxon>
    </lineage>
</organism>
<dbReference type="AlphaFoldDB" id="A0A4S3JUT5"/>
<name>A0A4S3JUT5_9EURO</name>
<feature type="compositionally biased region" description="Polar residues" evidence="1">
    <location>
        <begin position="59"/>
        <end position="77"/>
    </location>
</feature>
<feature type="region of interest" description="Disordered" evidence="1">
    <location>
        <begin position="1"/>
        <end position="92"/>
    </location>
</feature>
<dbReference type="EMBL" id="SOSA01000024">
    <property type="protein sequence ID" value="THC99168.1"/>
    <property type="molecule type" value="Genomic_DNA"/>
</dbReference>
<comment type="caution">
    <text evidence="2">The sequence shown here is derived from an EMBL/GenBank/DDBJ whole genome shotgun (WGS) entry which is preliminary data.</text>
</comment>